<accession>A0A7X0VIH8</accession>
<sequence length="139" mass="15328">MTIRLRGHHLLCLLGYRGKGYSPDFCVNMTGIYETLRTSPGTIIELIDGPDDICRAYPADQVPHCENASVYRKDQEIAAQVGMALGERLAWSDICARVAANVQPDDIKHLCSDCIWEPYGVCKEGVAHIRSGGPLQELP</sequence>
<dbReference type="Proteomes" id="UP000547209">
    <property type="component" value="Unassembled WGS sequence"/>
</dbReference>
<reference evidence="1 2" key="1">
    <citation type="submission" date="2020-08" db="EMBL/GenBank/DDBJ databases">
        <title>Cohnella phylogeny.</title>
        <authorList>
            <person name="Dunlap C."/>
        </authorList>
    </citation>
    <scope>NUCLEOTIDE SEQUENCE [LARGE SCALE GENOMIC DNA]</scope>
    <source>
        <strain evidence="1 2">DSM 28246</strain>
    </source>
</reference>
<organism evidence="1 2">
    <name type="scientific">Cohnella nanjingensis</name>
    <dbReference type="NCBI Taxonomy" id="1387779"/>
    <lineage>
        <taxon>Bacteria</taxon>
        <taxon>Bacillati</taxon>
        <taxon>Bacillota</taxon>
        <taxon>Bacilli</taxon>
        <taxon>Bacillales</taxon>
        <taxon>Paenibacillaceae</taxon>
        <taxon>Cohnella</taxon>
    </lineage>
</organism>
<dbReference type="AlphaFoldDB" id="A0A7X0VIH8"/>
<dbReference type="Pfam" id="PF06935">
    <property type="entry name" value="DUF1284"/>
    <property type="match status" value="1"/>
</dbReference>
<comment type="caution">
    <text evidence="1">The sequence shown here is derived from an EMBL/GenBank/DDBJ whole genome shotgun (WGS) entry which is preliminary data.</text>
</comment>
<name>A0A7X0VIH8_9BACL</name>
<dbReference type="EMBL" id="JACJVP010000066">
    <property type="protein sequence ID" value="MBB6675202.1"/>
    <property type="molecule type" value="Genomic_DNA"/>
</dbReference>
<keyword evidence="2" id="KW-1185">Reference proteome</keyword>
<dbReference type="RefSeq" id="WP_185673059.1">
    <property type="nucleotide sequence ID" value="NZ_JACJVP010000066.1"/>
</dbReference>
<protein>
    <submittedName>
        <fullName evidence="1">DUF1284 domain-containing protein</fullName>
    </submittedName>
</protein>
<dbReference type="InterPro" id="IPR009702">
    <property type="entry name" value="DUF1284"/>
</dbReference>
<proteinExistence type="predicted"/>
<evidence type="ECO:0000313" key="1">
    <source>
        <dbReference type="EMBL" id="MBB6675202.1"/>
    </source>
</evidence>
<gene>
    <name evidence="1" type="ORF">H7C19_31545</name>
</gene>
<evidence type="ECO:0000313" key="2">
    <source>
        <dbReference type="Proteomes" id="UP000547209"/>
    </source>
</evidence>